<dbReference type="AlphaFoldDB" id="A0A1I7STE3"/>
<dbReference type="PANTHER" id="PTHR12703">
    <property type="entry name" value="TRANSMEMBRANE PROTEIN 33"/>
    <property type="match status" value="1"/>
</dbReference>
<comment type="subcellular location">
    <subcellularLocation>
        <location evidence="1">Membrane</location>
        <topology evidence="1">Multi-pass membrane protein</topology>
    </subcellularLocation>
</comment>
<dbReference type="InterPro" id="IPR037521">
    <property type="entry name" value="FLCN/SMCR8_DENN"/>
</dbReference>
<dbReference type="GO" id="GO:0071786">
    <property type="term" value="P:endoplasmic reticulum tubular network organization"/>
    <property type="evidence" value="ECO:0007669"/>
    <property type="project" value="TreeGrafter"/>
</dbReference>
<comment type="similarity">
    <text evidence="2">Belongs to the PER33/POM33 family.</text>
</comment>
<keyword evidence="4 7" id="KW-1133">Transmembrane helix</keyword>
<reference evidence="10" key="1">
    <citation type="submission" date="2016-11" db="UniProtKB">
        <authorList>
            <consortium name="WormBaseParasite"/>
        </authorList>
    </citation>
    <scope>IDENTIFICATION</scope>
</reference>
<feature type="transmembrane region" description="Helical" evidence="7">
    <location>
        <begin position="707"/>
        <end position="731"/>
    </location>
</feature>
<feature type="transmembrane region" description="Helical" evidence="7">
    <location>
        <begin position="450"/>
        <end position="468"/>
    </location>
</feature>
<sequence length="788" mass="89957">MLRDLLICGKLPADPWNRVHCCEGSVLVLIEFCQVQGPIPLLCFPEDVGPHLNLDQVAIWLMSSENTHGSQTFLYNQLMDLHAIVQHVTLLDITARAFQRPAALAFISSEKPGYGLRRDFNRLVGDALRPFLACNRQMFRSYGENMIDVANEMQHERLNSYYSLTGLSLSPSGNNKIRQVSKQLKELLDYRPKEVNGNTPKRLNLQFLDMYKLVSCYPSFCNCGHNPEDFKDFLEIINEPLSSKLIPFIKLAPCSGAQFKQDFCAIYDLLVHKSKEAGVLFSAGYPVLSSYSESGYQRTKEEEHKEDLVANGAVDIVKISRQFPNENSLRCLGATLIQCLYPLLSGEEMAVIASEQRLSTGIDLLQKLNSLKISRVFENAEWCNDENDDRYMTQLRGFTVSRDKTSEFVDKSSRKVIVDLNNQRLYSQFYEGQLLQPLTMAKAFPSDQSLILFILSILADFCFFAQIGKRISVDKMGRKLQLKKQDVLIVANILAEYDIERFLREQLKINTLIVVFEMVEIREADDNDTATSDTSQPSTSHTSRPSGVQRMTFFDFLKRDPIYTAIAWLRILSLYFTINYLLFLAGLTSGRAVYYKVIMAAAASYAFRLHQRLKENLRNIFSREFVAQLFFEDSAHYLLYSIVFINSQTVTMALFPISGYSLYHTTLYLMQLSEAIGQTNAAWAKAAGQFRQLYSNTLLSTIACVEIFLFPVLAAMIFTGKASFMFIFLYYRFLWLRYTSRRNPHTRLAFQQLKHSLLEVAERPACPGLAKTFIFNSISVVERFAPAV</sequence>
<evidence type="ECO:0000256" key="3">
    <source>
        <dbReference type="ARBA" id="ARBA00022692"/>
    </source>
</evidence>
<evidence type="ECO:0000259" key="8">
    <source>
        <dbReference type="PROSITE" id="PS51834"/>
    </source>
</evidence>
<dbReference type="eggNOG" id="KOG4002">
    <property type="taxonomic scope" value="Eukaryota"/>
</dbReference>
<accession>A0A1I7STE3</accession>
<evidence type="ECO:0000256" key="2">
    <source>
        <dbReference type="ARBA" id="ARBA00007322"/>
    </source>
</evidence>
<keyword evidence="5 7" id="KW-0472">Membrane</keyword>
<feature type="region of interest" description="Disordered" evidence="6">
    <location>
        <begin position="527"/>
        <end position="546"/>
    </location>
</feature>
<name>A0A1I7STE3_BURXY</name>
<feature type="transmembrane region" description="Helical" evidence="7">
    <location>
        <begin position="567"/>
        <end position="587"/>
    </location>
</feature>
<feature type="domain" description="UDENN FLCN/SMCR8-type" evidence="8">
    <location>
        <begin position="16"/>
        <end position="508"/>
    </location>
</feature>
<evidence type="ECO:0000313" key="10">
    <source>
        <dbReference type="WBParaSite" id="BXY_1631300.1"/>
    </source>
</evidence>
<dbReference type="PANTHER" id="PTHR12703:SF4">
    <property type="entry name" value="TRANSMEMBRANE PROTEIN 33"/>
    <property type="match status" value="1"/>
</dbReference>
<evidence type="ECO:0000256" key="4">
    <source>
        <dbReference type="ARBA" id="ARBA00022989"/>
    </source>
</evidence>
<evidence type="ECO:0000313" key="9">
    <source>
        <dbReference type="Proteomes" id="UP000095284"/>
    </source>
</evidence>
<organism evidence="9 10">
    <name type="scientific">Bursaphelenchus xylophilus</name>
    <name type="common">Pinewood nematode worm</name>
    <name type="synonym">Aphelenchoides xylophilus</name>
    <dbReference type="NCBI Taxonomy" id="6326"/>
    <lineage>
        <taxon>Eukaryota</taxon>
        <taxon>Metazoa</taxon>
        <taxon>Ecdysozoa</taxon>
        <taxon>Nematoda</taxon>
        <taxon>Chromadorea</taxon>
        <taxon>Rhabditida</taxon>
        <taxon>Tylenchina</taxon>
        <taxon>Tylenchomorpha</taxon>
        <taxon>Aphelenchoidea</taxon>
        <taxon>Aphelenchoididae</taxon>
        <taxon>Bursaphelenchus</taxon>
    </lineage>
</organism>
<feature type="compositionally biased region" description="Polar residues" evidence="6">
    <location>
        <begin position="536"/>
        <end position="546"/>
    </location>
</feature>
<evidence type="ECO:0000256" key="5">
    <source>
        <dbReference type="ARBA" id="ARBA00023136"/>
    </source>
</evidence>
<dbReference type="WBParaSite" id="BXY_1631300.1">
    <property type="protein sequence ID" value="BXY_1631300.1"/>
    <property type="gene ID" value="BXY_1631300"/>
</dbReference>
<keyword evidence="3 7" id="KW-0812">Transmembrane</keyword>
<dbReference type="InterPro" id="IPR005344">
    <property type="entry name" value="TMEM33/Pom33"/>
</dbReference>
<dbReference type="Proteomes" id="UP000095284">
    <property type="component" value="Unplaced"/>
</dbReference>
<dbReference type="PROSITE" id="PS51834">
    <property type="entry name" value="DENN_FLCN_SMCR8"/>
    <property type="match status" value="1"/>
</dbReference>
<evidence type="ECO:0000256" key="1">
    <source>
        <dbReference type="ARBA" id="ARBA00004141"/>
    </source>
</evidence>
<feature type="transmembrane region" description="Helical" evidence="7">
    <location>
        <begin position="637"/>
        <end position="663"/>
    </location>
</feature>
<evidence type="ECO:0000256" key="7">
    <source>
        <dbReference type="SAM" id="Phobius"/>
    </source>
</evidence>
<proteinExistence type="inferred from homology"/>
<dbReference type="GO" id="GO:0005783">
    <property type="term" value="C:endoplasmic reticulum"/>
    <property type="evidence" value="ECO:0007669"/>
    <property type="project" value="TreeGrafter"/>
</dbReference>
<dbReference type="GO" id="GO:0061024">
    <property type="term" value="P:membrane organization"/>
    <property type="evidence" value="ECO:0007669"/>
    <property type="project" value="TreeGrafter"/>
</dbReference>
<dbReference type="GO" id="GO:0016020">
    <property type="term" value="C:membrane"/>
    <property type="evidence" value="ECO:0007669"/>
    <property type="project" value="UniProtKB-SubCell"/>
</dbReference>
<dbReference type="Pfam" id="PF03661">
    <property type="entry name" value="TMEM33_Pom33"/>
    <property type="match status" value="1"/>
</dbReference>
<feature type="transmembrane region" description="Helical" evidence="7">
    <location>
        <begin position="593"/>
        <end position="610"/>
    </location>
</feature>
<protein>
    <submittedName>
        <fullName evidence="10">UDENN FLCN/SMCR8-type domain-containing protein</fullName>
    </submittedName>
</protein>
<evidence type="ECO:0000256" key="6">
    <source>
        <dbReference type="SAM" id="MobiDB-lite"/>
    </source>
</evidence>
<dbReference type="InterPro" id="IPR051645">
    <property type="entry name" value="PER33/POM33_regulator"/>
</dbReference>